<proteinExistence type="predicted"/>
<dbReference type="PANTHER" id="PTHR46018">
    <property type="entry name" value="ZINC PHOSPHODIESTERASE ELAC PROTEIN 1"/>
    <property type="match status" value="1"/>
</dbReference>
<organism evidence="1">
    <name type="scientific">marine sediment metagenome</name>
    <dbReference type="NCBI Taxonomy" id="412755"/>
    <lineage>
        <taxon>unclassified sequences</taxon>
        <taxon>metagenomes</taxon>
        <taxon>ecological metagenomes</taxon>
    </lineage>
</organism>
<dbReference type="SUPFAM" id="SSF56281">
    <property type="entry name" value="Metallo-hydrolase/oxidoreductase"/>
    <property type="match status" value="1"/>
</dbReference>
<dbReference type="PANTHER" id="PTHR46018:SF2">
    <property type="entry name" value="ZINC PHOSPHODIESTERASE ELAC PROTEIN 1"/>
    <property type="match status" value="1"/>
</dbReference>
<dbReference type="Gene3D" id="3.60.15.10">
    <property type="entry name" value="Ribonuclease Z/Hydroxyacylglutathione hydrolase-like"/>
    <property type="match status" value="1"/>
</dbReference>
<evidence type="ECO:0000313" key="1">
    <source>
        <dbReference type="EMBL" id="GAI15366.1"/>
    </source>
</evidence>
<gene>
    <name evidence="1" type="ORF">S06H3_13575</name>
</gene>
<sequence length="282" mass="32407">MDHFIGFDTLLRILLGRDKAINLFGPSGFIQKVEAKLSAYTWNLIESYENTLFLSVTEIKEEKVYIQSYSSRNRFKPAGDPQELPFKGNLLSEQSFSINAVLLDHKIDCIGLTLKENFSINIDKEGLKELGLPVGPWLREFKKAIYESRNLDQKFRVVWQDKDKVEREKYFNLGELKERIARISAGQKITYITDIIGSPENIEKAVNLAADSDRLFIEAYFLDKDRDVAQRKYHLTAREAGLIAKRAGVKELTPFHFSPRYFGRGKELIQEAMKDFRSGASP</sequence>
<name>X1MB86_9ZZZZ</name>
<accession>X1MB86</accession>
<dbReference type="AlphaFoldDB" id="X1MB86"/>
<comment type="caution">
    <text evidence="1">The sequence shown here is derived from an EMBL/GenBank/DDBJ whole genome shotgun (WGS) entry which is preliminary data.</text>
</comment>
<dbReference type="NCBIfam" id="NF002558">
    <property type="entry name" value="PRK02126.1"/>
    <property type="match status" value="1"/>
</dbReference>
<dbReference type="EMBL" id="BARV01006633">
    <property type="protein sequence ID" value="GAI15366.1"/>
    <property type="molecule type" value="Genomic_DNA"/>
</dbReference>
<reference evidence="1" key="1">
    <citation type="journal article" date="2014" name="Front. Microbiol.">
        <title>High frequency of phylogenetically diverse reductive dehalogenase-homologous genes in deep subseafloor sedimentary metagenomes.</title>
        <authorList>
            <person name="Kawai M."/>
            <person name="Futagami T."/>
            <person name="Toyoda A."/>
            <person name="Takaki Y."/>
            <person name="Nishi S."/>
            <person name="Hori S."/>
            <person name="Arai W."/>
            <person name="Tsubouchi T."/>
            <person name="Morono Y."/>
            <person name="Uchiyama I."/>
            <person name="Ito T."/>
            <person name="Fujiyama A."/>
            <person name="Inagaki F."/>
            <person name="Takami H."/>
        </authorList>
    </citation>
    <scope>NUCLEOTIDE SEQUENCE</scope>
    <source>
        <strain evidence="1">Expedition CK06-06</strain>
    </source>
</reference>
<dbReference type="GO" id="GO:0042781">
    <property type="term" value="F:3'-tRNA processing endoribonuclease activity"/>
    <property type="evidence" value="ECO:0007669"/>
    <property type="project" value="TreeGrafter"/>
</dbReference>
<protein>
    <submittedName>
        <fullName evidence="1">Uncharacterized protein</fullName>
    </submittedName>
</protein>
<dbReference type="InterPro" id="IPR036866">
    <property type="entry name" value="RibonucZ/Hydroxyglut_hydro"/>
</dbReference>